<accession>A0A381Q0R3</accession>
<dbReference type="AlphaFoldDB" id="A0A381Q0R3"/>
<dbReference type="EMBL" id="UINC01001161">
    <property type="protein sequence ID" value="SUZ72872.1"/>
    <property type="molecule type" value="Genomic_DNA"/>
</dbReference>
<protein>
    <submittedName>
        <fullName evidence="1">Uncharacterized protein</fullName>
    </submittedName>
</protein>
<name>A0A381Q0R3_9ZZZZ</name>
<organism evidence="1">
    <name type="scientific">marine metagenome</name>
    <dbReference type="NCBI Taxonomy" id="408172"/>
    <lineage>
        <taxon>unclassified sequences</taxon>
        <taxon>metagenomes</taxon>
        <taxon>ecological metagenomes</taxon>
    </lineage>
</organism>
<evidence type="ECO:0000313" key="1">
    <source>
        <dbReference type="EMBL" id="SUZ72872.1"/>
    </source>
</evidence>
<proteinExistence type="predicted"/>
<gene>
    <name evidence="1" type="ORF">METZ01_LOCUS25726</name>
</gene>
<sequence>MIQAQWMPFGDHEIAGVGVVVTAMVVVRFKGDGSIRSASLRPFGLFVDRRG</sequence>
<reference evidence="1" key="1">
    <citation type="submission" date="2018-05" db="EMBL/GenBank/DDBJ databases">
        <authorList>
            <person name="Lanie J.A."/>
            <person name="Ng W.-L."/>
            <person name="Kazmierczak K.M."/>
            <person name="Andrzejewski T.M."/>
            <person name="Davidsen T.M."/>
            <person name="Wayne K.J."/>
            <person name="Tettelin H."/>
            <person name="Glass J.I."/>
            <person name="Rusch D."/>
            <person name="Podicherti R."/>
            <person name="Tsui H.-C.T."/>
            <person name="Winkler M.E."/>
        </authorList>
    </citation>
    <scope>NUCLEOTIDE SEQUENCE</scope>
</reference>